<dbReference type="AlphaFoldDB" id="A0A941IHY0"/>
<evidence type="ECO:0000256" key="2">
    <source>
        <dbReference type="SAM" id="SignalP"/>
    </source>
</evidence>
<sequence length="271" mass="28196">MPIRIPTDIKRFRRAAKVLAACTTLAVGGPVAVAQAAAANTNTGATVHFSGIPEVGALFSSADYTGSSASHFCTATVLDSPAGDLVLTAAHCVWDASQGTYTQDAITFAPGYDDGLDEHLGGAWTVSNVYVPAGYKADGDPADDYAILQIAPQNGLNIEQVTGGLRLGTTRLPEKVSVIGYNDLAYDVDGNAPIICRATAFEETDDGTAWSRFDCPNYQDGTSGGPWIAHGGEVVGVIGGYEQGGDSPNWSYSAIFDQSTIAFYRSVAAVA</sequence>
<name>A0A941IHY0_9ACTN</name>
<dbReference type="InterPro" id="IPR009003">
    <property type="entry name" value="Peptidase_S1_PA"/>
</dbReference>
<dbReference type="PANTHER" id="PTHR15462">
    <property type="entry name" value="SERINE PROTEASE"/>
    <property type="match status" value="1"/>
</dbReference>
<dbReference type="InterPro" id="IPR050966">
    <property type="entry name" value="Glutamyl_endopeptidase"/>
</dbReference>
<comment type="caution">
    <text evidence="4">The sequence shown here is derived from an EMBL/GenBank/DDBJ whole genome shotgun (WGS) entry which is preliminary data.</text>
</comment>
<dbReference type="Proteomes" id="UP000676325">
    <property type="component" value="Unassembled WGS sequence"/>
</dbReference>
<dbReference type="GO" id="GO:0004252">
    <property type="term" value="F:serine-type endopeptidase activity"/>
    <property type="evidence" value="ECO:0007669"/>
    <property type="project" value="InterPro"/>
</dbReference>
<feature type="chain" id="PRO_5037324125" evidence="2">
    <location>
        <begin position="37"/>
        <end position="271"/>
    </location>
</feature>
<feature type="domain" description="Peptidase S1" evidence="3">
    <location>
        <begin position="26"/>
        <end position="256"/>
    </location>
</feature>
<dbReference type="EMBL" id="JAGSOH010000040">
    <property type="protein sequence ID" value="MBR7827729.1"/>
    <property type="molecule type" value="Genomic_DNA"/>
</dbReference>
<dbReference type="InterPro" id="IPR001254">
    <property type="entry name" value="Trypsin_dom"/>
</dbReference>
<dbReference type="PROSITE" id="PS50240">
    <property type="entry name" value="TRYPSIN_DOM"/>
    <property type="match status" value="1"/>
</dbReference>
<organism evidence="4 5">
    <name type="scientific">Actinospica acidithermotolerans</name>
    <dbReference type="NCBI Taxonomy" id="2828514"/>
    <lineage>
        <taxon>Bacteria</taxon>
        <taxon>Bacillati</taxon>
        <taxon>Actinomycetota</taxon>
        <taxon>Actinomycetes</taxon>
        <taxon>Catenulisporales</taxon>
        <taxon>Actinospicaceae</taxon>
        <taxon>Actinospica</taxon>
    </lineage>
</organism>
<accession>A0A941IHY0</accession>
<gene>
    <name evidence="4" type="ORF">KDK95_15525</name>
</gene>
<dbReference type="GO" id="GO:0006508">
    <property type="term" value="P:proteolysis"/>
    <property type="evidence" value="ECO:0007669"/>
    <property type="project" value="InterPro"/>
</dbReference>
<reference evidence="4" key="1">
    <citation type="submission" date="2021-04" db="EMBL/GenBank/DDBJ databases">
        <title>Genome based classification of Actinospica acidithermotolerans sp. nov., an actinobacterium isolated from an Indonesian hot spring.</title>
        <authorList>
            <person name="Kusuma A.B."/>
            <person name="Putra K.E."/>
            <person name="Nafisah S."/>
            <person name="Loh J."/>
            <person name="Nouioui I."/>
            <person name="Goodfellow M."/>
        </authorList>
    </citation>
    <scope>NUCLEOTIDE SEQUENCE</scope>
    <source>
        <strain evidence="4">MGRD01-02</strain>
    </source>
</reference>
<protein>
    <submittedName>
        <fullName evidence="4">Trypsin-like peptidase domain-containing protein</fullName>
    </submittedName>
</protein>
<evidence type="ECO:0000313" key="5">
    <source>
        <dbReference type="Proteomes" id="UP000676325"/>
    </source>
</evidence>
<dbReference type="InterPro" id="IPR043504">
    <property type="entry name" value="Peptidase_S1_PA_chymotrypsin"/>
</dbReference>
<keyword evidence="1 2" id="KW-0732">Signal</keyword>
<dbReference type="InterPro" id="IPR018114">
    <property type="entry name" value="TRYPSIN_HIS"/>
</dbReference>
<dbReference type="PROSITE" id="PS00134">
    <property type="entry name" value="TRYPSIN_HIS"/>
    <property type="match status" value="1"/>
</dbReference>
<proteinExistence type="predicted"/>
<evidence type="ECO:0000313" key="4">
    <source>
        <dbReference type="EMBL" id="MBR7827729.1"/>
    </source>
</evidence>
<evidence type="ECO:0000259" key="3">
    <source>
        <dbReference type="PROSITE" id="PS50240"/>
    </source>
</evidence>
<dbReference type="Pfam" id="PF00089">
    <property type="entry name" value="Trypsin"/>
    <property type="match status" value="1"/>
</dbReference>
<evidence type="ECO:0000256" key="1">
    <source>
        <dbReference type="ARBA" id="ARBA00022729"/>
    </source>
</evidence>
<feature type="signal peptide" evidence="2">
    <location>
        <begin position="1"/>
        <end position="36"/>
    </location>
</feature>
<keyword evidence="5" id="KW-1185">Reference proteome</keyword>
<dbReference type="SUPFAM" id="SSF50494">
    <property type="entry name" value="Trypsin-like serine proteases"/>
    <property type="match status" value="1"/>
</dbReference>
<dbReference type="RefSeq" id="WP_212518865.1">
    <property type="nucleotide sequence ID" value="NZ_JAGSOH010000040.1"/>
</dbReference>
<dbReference type="Gene3D" id="2.40.10.10">
    <property type="entry name" value="Trypsin-like serine proteases"/>
    <property type="match status" value="2"/>
</dbReference>